<dbReference type="AlphaFoldDB" id="A0A9D5AL07"/>
<accession>A0A9D5AL07</accession>
<feature type="domain" description="Retrovirus-related Pol polyprotein from transposon TNT 1-94-like beta-barrel" evidence="1">
    <location>
        <begin position="20"/>
        <end position="101"/>
    </location>
</feature>
<evidence type="ECO:0000313" key="2">
    <source>
        <dbReference type="EMBL" id="KAI5409610.1"/>
    </source>
</evidence>
<dbReference type="Gramene" id="Psat05G0515300-T1">
    <property type="protein sequence ID" value="KAI5409610.1"/>
    <property type="gene ID" value="KIW84_055153"/>
</dbReference>
<dbReference type="Proteomes" id="UP001058974">
    <property type="component" value="Chromosome 5"/>
</dbReference>
<gene>
    <name evidence="2" type="ORF">KIW84_055153</name>
</gene>
<comment type="caution">
    <text evidence="2">The sequence shown here is derived from an EMBL/GenBank/DDBJ whole genome shotgun (WGS) entry which is preliminary data.</text>
</comment>
<dbReference type="PANTHER" id="PTHR47592">
    <property type="entry name" value="PBF68 PROTEIN"/>
    <property type="match status" value="1"/>
</dbReference>
<name>A0A9D5AL07_PEA</name>
<keyword evidence="3" id="KW-1185">Reference proteome</keyword>
<feature type="non-terminal residue" evidence="2">
    <location>
        <position position="149"/>
    </location>
</feature>
<dbReference type="EMBL" id="JAMSHJ010000005">
    <property type="protein sequence ID" value="KAI5409610.1"/>
    <property type="molecule type" value="Genomic_DNA"/>
</dbReference>
<protein>
    <recommendedName>
        <fullName evidence="1">Retrovirus-related Pol polyprotein from transposon TNT 1-94-like beta-barrel domain-containing protein</fullName>
    </recommendedName>
</protein>
<sequence length="149" mass="17256">MFYVSINFESNLIEVPNNNWWLDSGATTHVSHIMQGFLSIQTIKGSEKFLYMGNKMKTQIEGIGTYRLILDTGYHIDLKSCLYVPRCARNLVYVAKLDELNFNFRIGNNVFSLLKNSYYYGSGILVEGLYRFNLDVNFKESLFNIEHVV</sequence>
<evidence type="ECO:0000313" key="3">
    <source>
        <dbReference type="Proteomes" id="UP001058974"/>
    </source>
</evidence>
<reference evidence="2 3" key="1">
    <citation type="journal article" date="2022" name="Nat. Genet.">
        <title>Improved pea reference genome and pan-genome highlight genomic features and evolutionary characteristics.</title>
        <authorList>
            <person name="Yang T."/>
            <person name="Liu R."/>
            <person name="Luo Y."/>
            <person name="Hu S."/>
            <person name="Wang D."/>
            <person name="Wang C."/>
            <person name="Pandey M.K."/>
            <person name="Ge S."/>
            <person name="Xu Q."/>
            <person name="Li N."/>
            <person name="Li G."/>
            <person name="Huang Y."/>
            <person name="Saxena R.K."/>
            <person name="Ji Y."/>
            <person name="Li M."/>
            <person name="Yan X."/>
            <person name="He Y."/>
            <person name="Liu Y."/>
            <person name="Wang X."/>
            <person name="Xiang C."/>
            <person name="Varshney R.K."/>
            <person name="Ding H."/>
            <person name="Gao S."/>
            <person name="Zong X."/>
        </authorList>
    </citation>
    <scope>NUCLEOTIDE SEQUENCE [LARGE SCALE GENOMIC DNA]</scope>
    <source>
        <strain evidence="2 3">cv. Zhongwan 6</strain>
    </source>
</reference>
<dbReference type="Pfam" id="PF22936">
    <property type="entry name" value="Pol_BBD"/>
    <property type="match status" value="1"/>
</dbReference>
<evidence type="ECO:0000259" key="1">
    <source>
        <dbReference type="Pfam" id="PF22936"/>
    </source>
</evidence>
<proteinExistence type="predicted"/>
<organism evidence="2 3">
    <name type="scientific">Pisum sativum</name>
    <name type="common">Garden pea</name>
    <name type="synonym">Lathyrus oleraceus</name>
    <dbReference type="NCBI Taxonomy" id="3888"/>
    <lineage>
        <taxon>Eukaryota</taxon>
        <taxon>Viridiplantae</taxon>
        <taxon>Streptophyta</taxon>
        <taxon>Embryophyta</taxon>
        <taxon>Tracheophyta</taxon>
        <taxon>Spermatophyta</taxon>
        <taxon>Magnoliopsida</taxon>
        <taxon>eudicotyledons</taxon>
        <taxon>Gunneridae</taxon>
        <taxon>Pentapetalae</taxon>
        <taxon>rosids</taxon>
        <taxon>fabids</taxon>
        <taxon>Fabales</taxon>
        <taxon>Fabaceae</taxon>
        <taxon>Papilionoideae</taxon>
        <taxon>50 kb inversion clade</taxon>
        <taxon>NPAAA clade</taxon>
        <taxon>Hologalegina</taxon>
        <taxon>IRL clade</taxon>
        <taxon>Fabeae</taxon>
        <taxon>Lathyrus</taxon>
    </lineage>
</organism>
<dbReference type="InterPro" id="IPR054722">
    <property type="entry name" value="PolX-like_BBD"/>
</dbReference>